<reference evidence="1 3" key="1">
    <citation type="submission" date="2008-03" db="EMBL/GenBank/DDBJ databases">
        <title>Annotation of Ixodes scapularis.</title>
        <authorList>
            <consortium name="Ixodes scapularis Genome Project Consortium"/>
            <person name="Caler E."/>
            <person name="Hannick L.I."/>
            <person name="Bidwell S."/>
            <person name="Joardar V."/>
            <person name="Thiagarajan M."/>
            <person name="Amedeo P."/>
            <person name="Galinsky K.J."/>
            <person name="Schobel S."/>
            <person name="Inman J."/>
            <person name="Hostetler J."/>
            <person name="Miller J."/>
            <person name="Hammond M."/>
            <person name="Megy K."/>
            <person name="Lawson D."/>
            <person name="Kodira C."/>
            <person name="Sutton G."/>
            <person name="Meyer J."/>
            <person name="Hill C.A."/>
            <person name="Birren B."/>
            <person name="Nene V."/>
            <person name="Collins F."/>
            <person name="Alarcon-Chaidez F."/>
            <person name="Wikel S."/>
            <person name="Strausberg R."/>
        </authorList>
    </citation>
    <scope>NUCLEOTIDE SEQUENCE [LARGE SCALE GENOMIC DNA]</scope>
    <source>
        <strain evidence="3">Wikel</strain>
        <strain evidence="1">Wikel colony</strain>
    </source>
</reference>
<name>B7Q7N7_IXOSC</name>
<dbReference type="EnsemblMetazoa" id="ISCW010747-RA">
    <property type="protein sequence ID" value="ISCW010747-PA"/>
    <property type="gene ID" value="ISCW010747"/>
</dbReference>
<dbReference type="InParanoid" id="B7Q7N7"/>
<protein>
    <recommendedName>
        <fullName evidence="4">Reverse transcriptase domain-containing protein</fullName>
    </recommendedName>
</protein>
<evidence type="ECO:0008006" key="4">
    <source>
        <dbReference type="Google" id="ProtNLM"/>
    </source>
</evidence>
<keyword evidence="3" id="KW-1185">Reference proteome</keyword>
<dbReference type="HOGENOM" id="CLU_2608705_0_0_1"/>
<dbReference type="EMBL" id="ABJB010152892">
    <property type="status" value="NOT_ANNOTATED_CDS"/>
    <property type="molecule type" value="Genomic_DNA"/>
</dbReference>
<evidence type="ECO:0000313" key="3">
    <source>
        <dbReference type="Proteomes" id="UP000001555"/>
    </source>
</evidence>
<dbReference type="EMBL" id="DS876743">
    <property type="protein sequence ID" value="EEC14859.1"/>
    <property type="molecule type" value="Genomic_DNA"/>
</dbReference>
<reference evidence="2" key="2">
    <citation type="submission" date="2020-05" db="UniProtKB">
        <authorList>
            <consortium name="EnsemblMetazoa"/>
        </authorList>
    </citation>
    <scope>IDENTIFICATION</scope>
    <source>
        <strain evidence="2">wikel</strain>
    </source>
</reference>
<dbReference type="VEuPathDB" id="VectorBase:ISCW010747"/>
<accession>B7Q7N7</accession>
<evidence type="ECO:0000313" key="1">
    <source>
        <dbReference type="EMBL" id="EEC14859.1"/>
    </source>
</evidence>
<dbReference type="PaxDb" id="6945-B7Q7N7"/>
<gene>
    <name evidence="1" type="ORF">IscW_ISCW010747</name>
</gene>
<dbReference type="Proteomes" id="UP000001555">
    <property type="component" value="Unassembled WGS sequence"/>
</dbReference>
<sequence>MALHRLNWHLEHHNHLVPTMVGFRSLVSSQDVALRIQEDVYAFPSTAQLGTVGVDIKKAFDNVDHATIFTNLVETFSPI</sequence>
<dbReference type="VEuPathDB" id="VectorBase:ISCI010747"/>
<dbReference type="AlphaFoldDB" id="B7Q7N7"/>
<proteinExistence type="predicted"/>
<organism>
    <name type="scientific">Ixodes scapularis</name>
    <name type="common">Black-legged tick</name>
    <name type="synonym">Deer tick</name>
    <dbReference type="NCBI Taxonomy" id="6945"/>
    <lineage>
        <taxon>Eukaryota</taxon>
        <taxon>Metazoa</taxon>
        <taxon>Ecdysozoa</taxon>
        <taxon>Arthropoda</taxon>
        <taxon>Chelicerata</taxon>
        <taxon>Arachnida</taxon>
        <taxon>Acari</taxon>
        <taxon>Parasitiformes</taxon>
        <taxon>Ixodida</taxon>
        <taxon>Ixodoidea</taxon>
        <taxon>Ixodidae</taxon>
        <taxon>Ixodinae</taxon>
        <taxon>Ixodes</taxon>
    </lineage>
</organism>
<evidence type="ECO:0000313" key="2">
    <source>
        <dbReference type="EnsemblMetazoa" id="ISCW010747-PA"/>
    </source>
</evidence>